<dbReference type="InterPro" id="IPR014807">
    <property type="entry name" value="Coa1"/>
</dbReference>
<keyword evidence="1" id="KW-0812">Transmembrane</keyword>
<name>A0ABV4U2F6_9BACT</name>
<sequence length="146" mass="15990">MDTVAPPSADRPNWWGRNWKWFVPTMVIVLVLSPAVCCGGMFVFVFGMIRQTEPYQLTMERVERDPEVLAALGQPIESGWLVSGNINYAGGGGEADLSFSIRGPQGRGTVYAVLERSAGQWQWGELVVNVDDTGERLVLESASSTP</sequence>
<evidence type="ECO:0000256" key="1">
    <source>
        <dbReference type="SAM" id="Phobius"/>
    </source>
</evidence>
<dbReference type="Pfam" id="PF08695">
    <property type="entry name" value="Coa1"/>
    <property type="match status" value="1"/>
</dbReference>
<organism evidence="2 3">
    <name type="scientific">Natronomicrosphaera hydrolytica</name>
    <dbReference type="NCBI Taxonomy" id="3242702"/>
    <lineage>
        <taxon>Bacteria</taxon>
        <taxon>Pseudomonadati</taxon>
        <taxon>Planctomycetota</taxon>
        <taxon>Phycisphaerae</taxon>
        <taxon>Phycisphaerales</taxon>
        <taxon>Phycisphaeraceae</taxon>
        <taxon>Natronomicrosphaera</taxon>
    </lineage>
</organism>
<evidence type="ECO:0000313" key="2">
    <source>
        <dbReference type="EMBL" id="MFA9477042.1"/>
    </source>
</evidence>
<evidence type="ECO:0000313" key="3">
    <source>
        <dbReference type="Proteomes" id="UP001575105"/>
    </source>
</evidence>
<reference evidence="2 3" key="1">
    <citation type="submission" date="2024-08" db="EMBL/GenBank/DDBJ databases">
        <title>Whole-genome sequencing of halo(alkali)philic microorganisms from hypersaline lakes.</title>
        <authorList>
            <person name="Sorokin D.Y."/>
            <person name="Merkel A.Y."/>
            <person name="Messina E."/>
            <person name="Yakimov M."/>
        </authorList>
    </citation>
    <scope>NUCLEOTIDE SEQUENCE [LARGE SCALE GENOMIC DNA]</scope>
    <source>
        <strain evidence="2 3">AB-hyl4</strain>
    </source>
</reference>
<dbReference type="EMBL" id="JBGUBD010000001">
    <property type="protein sequence ID" value="MFA9477042.1"/>
    <property type="molecule type" value="Genomic_DNA"/>
</dbReference>
<gene>
    <name evidence="2" type="ORF">ACERK3_01920</name>
</gene>
<keyword evidence="1" id="KW-1133">Transmembrane helix</keyword>
<protein>
    <submittedName>
        <fullName evidence="2">Cytochrome c oxidase assembly factor Coa1 family protein</fullName>
    </submittedName>
</protein>
<keyword evidence="3" id="KW-1185">Reference proteome</keyword>
<dbReference type="Proteomes" id="UP001575105">
    <property type="component" value="Unassembled WGS sequence"/>
</dbReference>
<dbReference type="RefSeq" id="WP_425343965.1">
    <property type="nucleotide sequence ID" value="NZ_JBGUBD010000001.1"/>
</dbReference>
<comment type="caution">
    <text evidence="2">The sequence shown here is derived from an EMBL/GenBank/DDBJ whole genome shotgun (WGS) entry which is preliminary data.</text>
</comment>
<feature type="transmembrane region" description="Helical" evidence="1">
    <location>
        <begin position="21"/>
        <end position="49"/>
    </location>
</feature>
<keyword evidence="1" id="KW-0472">Membrane</keyword>
<proteinExistence type="predicted"/>
<accession>A0ABV4U2F6</accession>